<name>A0A1H8J290_9FLAO</name>
<keyword evidence="3" id="KW-1185">Reference proteome</keyword>
<sequence length="832" mass="96210">MKQLCLFFFFLTLSLQAQFQVNGIVKESATNKPLPFATITTNNGLNTISDVDGKFSIAAPIPFTAFDISYIGFTKARIALEKNKNYYVVVLSQKTDDLNEVVVPSENPALAIIKKAIENKNNNNPQKKLRSFEFKSYNKLIVTANPDSIDGRIDSVFVQKSIGKQFSKIDSSDYKFKDIISKQHLFQTEKVSQYQFANARLKETILGTKMAGFKQPVYEIIAFNLQSFSIYDSSYELFETKYNSPIANDALNDYNYKLLDSLLIDGRNTYMIYFKNKKKRRASGLEGVLYIDQNNFAVAKAVMRIKGVLDISGIHDFKYIPNEKLWFPTDKTFKIVKGKNDDDIKILGGTIQFDGDVEQDFKERKKVASDFTYLLSHTNNFEIQYNTPIQIKKSAIYIEIKDDAINKPEHFWNTYRKDSLDSRSQKTYLALDSISSKKRIESRIRFGRKIINGYLPIGKFDLDLRKLFSYNNYEGFRLGIGGVTNEQFSKKFRIEGYTAYGTKDGNFKYNLGMATRVGKFSNSWIGVSYTDDVREIASSVFTIEKKAFKIYDPRPINISTFYNYVSWKTFIETKIIPKTESFWELSRAKIEPKFNYIYNLNEKLYTSYVMTTAMVSLRWNPFSDYMQTPTGRIEVEKRFPKFTFQYTQSLPKVMQNDFEFSKLDFKTEYEKKYLNGQKTSLLFEAGYALGDVPLTHLYNTSPNNITKETIMQRITFAGKNSFETMFFNEFFSSEYAYFQFKHGFSRVTLFKKVKPSLVLVSRMAWGNLQNPEQHIGLDYKTLNKGYFESGIELNQIYKGLGLGGFYRYGPNQLSKFQDNIAVKISFVLNLGL</sequence>
<accession>A0A1H8J290</accession>
<dbReference type="SUPFAM" id="SSF49464">
    <property type="entry name" value="Carboxypeptidase regulatory domain-like"/>
    <property type="match status" value="1"/>
</dbReference>
<dbReference type="AlphaFoldDB" id="A0A1H8J290"/>
<dbReference type="EMBL" id="FODN01000001">
    <property type="protein sequence ID" value="SEN74515.1"/>
    <property type="molecule type" value="Genomic_DNA"/>
</dbReference>
<keyword evidence="1" id="KW-0732">Signal</keyword>
<dbReference type="InterPro" id="IPR043741">
    <property type="entry name" value="DUF5686"/>
</dbReference>
<dbReference type="STRING" id="604089.SAMN04487942_0814"/>
<dbReference type="Proteomes" id="UP000198657">
    <property type="component" value="Unassembled WGS sequence"/>
</dbReference>
<gene>
    <name evidence="2" type="ORF">SAMN04487942_0814</name>
</gene>
<evidence type="ECO:0000313" key="3">
    <source>
        <dbReference type="Proteomes" id="UP000198657"/>
    </source>
</evidence>
<dbReference type="RefSeq" id="WP_091166158.1">
    <property type="nucleotide sequence ID" value="NZ_CBCSFM010000001.1"/>
</dbReference>
<proteinExistence type="predicted"/>
<feature type="chain" id="PRO_5011749188" evidence="1">
    <location>
        <begin position="20"/>
        <end position="832"/>
    </location>
</feature>
<dbReference type="Pfam" id="PF18939">
    <property type="entry name" value="DUF5686"/>
    <property type="match status" value="1"/>
</dbReference>
<evidence type="ECO:0000313" key="2">
    <source>
        <dbReference type="EMBL" id="SEN74515.1"/>
    </source>
</evidence>
<organism evidence="2 3">
    <name type="scientific">Flavobacterium sinopsychrotolerans</name>
    <dbReference type="NCBI Taxonomy" id="604089"/>
    <lineage>
        <taxon>Bacteria</taxon>
        <taxon>Pseudomonadati</taxon>
        <taxon>Bacteroidota</taxon>
        <taxon>Flavobacteriia</taxon>
        <taxon>Flavobacteriales</taxon>
        <taxon>Flavobacteriaceae</taxon>
        <taxon>Flavobacterium</taxon>
    </lineage>
</organism>
<reference evidence="3" key="1">
    <citation type="submission" date="2016-10" db="EMBL/GenBank/DDBJ databases">
        <authorList>
            <person name="Varghese N."/>
            <person name="Submissions S."/>
        </authorList>
    </citation>
    <scope>NUCLEOTIDE SEQUENCE [LARGE SCALE GENOMIC DNA]</scope>
    <source>
        <strain evidence="3">CGMCC 1.8704</strain>
    </source>
</reference>
<protein>
    <submittedName>
        <fullName evidence="2">CarboxypepD_reg-like domain-containing protein</fullName>
    </submittedName>
</protein>
<dbReference type="InterPro" id="IPR008969">
    <property type="entry name" value="CarboxyPept-like_regulatory"/>
</dbReference>
<feature type="signal peptide" evidence="1">
    <location>
        <begin position="1"/>
        <end position="19"/>
    </location>
</feature>
<dbReference type="Pfam" id="PF13715">
    <property type="entry name" value="CarbopepD_reg_2"/>
    <property type="match status" value="1"/>
</dbReference>
<dbReference type="OrthoDB" id="604691at2"/>
<evidence type="ECO:0000256" key="1">
    <source>
        <dbReference type="SAM" id="SignalP"/>
    </source>
</evidence>